<evidence type="ECO:0000259" key="1">
    <source>
        <dbReference type="Pfam" id="PF02229"/>
    </source>
</evidence>
<dbReference type="Gene3D" id="2.30.31.10">
    <property type="entry name" value="Transcriptional Coactivator Pc4, Chain A"/>
    <property type="match status" value="1"/>
</dbReference>
<dbReference type="AlphaFoldDB" id="A0A2T5BP28"/>
<dbReference type="GO" id="GO:0006355">
    <property type="term" value="P:regulation of DNA-templated transcription"/>
    <property type="evidence" value="ECO:0007669"/>
    <property type="project" value="InterPro"/>
</dbReference>
<protein>
    <submittedName>
        <fullName evidence="2">Transcriptional coactivator p15 (PC4)</fullName>
    </submittedName>
</protein>
<dbReference type="InterPro" id="IPR003173">
    <property type="entry name" value="PC4_C"/>
</dbReference>
<dbReference type="EMBL" id="QAAA01000023">
    <property type="protein sequence ID" value="PTN00742.1"/>
    <property type="molecule type" value="Genomic_DNA"/>
</dbReference>
<evidence type="ECO:0000313" key="3">
    <source>
        <dbReference type="Proteomes" id="UP000243859"/>
    </source>
</evidence>
<reference evidence="2 3" key="1">
    <citation type="submission" date="2018-04" db="EMBL/GenBank/DDBJ databases">
        <title>Genomic Encyclopedia of Archaeal and Bacterial Type Strains, Phase II (KMG-II): from individual species to whole genera.</title>
        <authorList>
            <person name="Goeker M."/>
        </authorList>
    </citation>
    <scope>NUCLEOTIDE SEQUENCE [LARGE SCALE GENOMIC DNA]</scope>
    <source>
        <strain evidence="2 3">DSM 18064</strain>
    </source>
</reference>
<organism evidence="2 3">
    <name type="scientific">Rhodovulum imhoffii</name>
    <dbReference type="NCBI Taxonomy" id="365340"/>
    <lineage>
        <taxon>Bacteria</taxon>
        <taxon>Pseudomonadati</taxon>
        <taxon>Pseudomonadota</taxon>
        <taxon>Alphaproteobacteria</taxon>
        <taxon>Rhodobacterales</taxon>
        <taxon>Paracoccaceae</taxon>
        <taxon>Rhodovulum</taxon>
    </lineage>
</organism>
<dbReference type="InterPro" id="IPR009044">
    <property type="entry name" value="ssDNA-bd_transcriptional_reg"/>
</dbReference>
<feature type="domain" description="Transcriptional coactivator p15 (PC4) C-terminal" evidence="1">
    <location>
        <begin position="10"/>
        <end position="59"/>
    </location>
</feature>
<keyword evidence="3" id="KW-1185">Reference proteome</keyword>
<gene>
    <name evidence="2" type="ORF">C8N32_1233</name>
</gene>
<accession>A0A2T5BP28</accession>
<sequence>MTIIAAIPKNSREEYRITRETFRGHNLAQIRVWFRADDGEFRPSSKGVAIRVENLPQVIDGLRSALGSEHGSG</sequence>
<dbReference type="Pfam" id="PF02229">
    <property type="entry name" value="PC4"/>
    <property type="match status" value="1"/>
</dbReference>
<dbReference type="OrthoDB" id="47316at2"/>
<dbReference type="GO" id="GO:0003677">
    <property type="term" value="F:DNA binding"/>
    <property type="evidence" value="ECO:0007669"/>
    <property type="project" value="InterPro"/>
</dbReference>
<dbReference type="Proteomes" id="UP000243859">
    <property type="component" value="Unassembled WGS sequence"/>
</dbReference>
<comment type="caution">
    <text evidence="2">The sequence shown here is derived from an EMBL/GenBank/DDBJ whole genome shotgun (WGS) entry which is preliminary data.</text>
</comment>
<dbReference type="RefSeq" id="WP_107893448.1">
    <property type="nucleotide sequence ID" value="NZ_NHSI01000027.1"/>
</dbReference>
<dbReference type="SUPFAM" id="SSF54447">
    <property type="entry name" value="ssDNA-binding transcriptional regulator domain"/>
    <property type="match status" value="1"/>
</dbReference>
<proteinExistence type="predicted"/>
<name>A0A2T5BP28_9RHOB</name>
<evidence type="ECO:0000313" key="2">
    <source>
        <dbReference type="EMBL" id="PTN00742.1"/>
    </source>
</evidence>